<proteinExistence type="inferred from homology"/>
<reference evidence="13" key="5">
    <citation type="submission" date="2025-09" db="UniProtKB">
        <authorList>
            <consortium name="Ensembl"/>
        </authorList>
    </citation>
    <scope>IDENTIFICATION</scope>
</reference>
<dbReference type="InterPro" id="IPR011009">
    <property type="entry name" value="Kinase-like_dom_sf"/>
</dbReference>
<organism evidence="13 14">
    <name type="scientific">Callorhinchus milii</name>
    <name type="common">Ghost shark</name>
    <dbReference type="NCBI Taxonomy" id="7868"/>
    <lineage>
        <taxon>Eukaryota</taxon>
        <taxon>Metazoa</taxon>
        <taxon>Chordata</taxon>
        <taxon>Craniata</taxon>
        <taxon>Vertebrata</taxon>
        <taxon>Chondrichthyes</taxon>
        <taxon>Holocephali</taxon>
        <taxon>Chimaeriformes</taxon>
        <taxon>Callorhinchidae</taxon>
        <taxon>Callorhinchus</taxon>
    </lineage>
</organism>
<reference evidence="13" key="4">
    <citation type="submission" date="2025-08" db="UniProtKB">
        <authorList>
            <consortium name="Ensembl"/>
        </authorList>
    </citation>
    <scope>IDENTIFICATION</scope>
</reference>
<evidence type="ECO:0000256" key="1">
    <source>
        <dbReference type="ARBA" id="ARBA00008718"/>
    </source>
</evidence>
<accession>A0A4W3KL23</accession>
<dbReference type="InterPro" id="IPR000488">
    <property type="entry name" value="Death_dom"/>
</dbReference>
<evidence type="ECO:0000256" key="5">
    <source>
        <dbReference type="ARBA" id="ARBA00022741"/>
    </source>
</evidence>
<dbReference type="InterPro" id="IPR000719">
    <property type="entry name" value="Prot_kinase_dom"/>
</dbReference>
<evidence type="ECO:0000256" key="3">
    <source>
        <dbReference type="ARBA" id="ARBA00022527"/>
    </source>
</evidence>
<comment type="catalytic activity">
    <reaction evidence="8">
        <text>L-threonyl-[protein] + ATP = O-phospho-L-threonyl-[protein] + ADP + H(+)</text>
        <dbReference type="Rhea" id="RHEA:46608"/>
        <dbReference type="Rhea" id="RHEA-COMP:11060"/>
        <dbReference type="Rhea" id="RHEA-COMP:11605"/>
        <dbReference type="ChEBI" id="CHEBI:15378"/>
        <dbReference type="ChEBI" id="CHEBI:30013"/>
        <dbReference type="ChEBI" id="CHEBI:30616"/>
        <dbReference type="ChEBI" id="CHEBI:61977"/>
        <dbReference type="ChEBI" id="CHEBI:456216"/>
        <dbReference type="EC" id="2.7.11.1"/>
    </reaction>
</comment>
<keyword evidence="3" id="KW-0723">Serine/threonine-protein kinase</keyword>
<feature type="compositionally biased region" description="Polar residues" evidence="11">
    <location>
        <begin position="118"/>
        <end position="127"/>
    </location>
</feature>
<evidence type="ECO:0000256" key="4">
    <source>
        <dbReference type="ARBA" id="ARBA00022679"/>
    </source>
</evidence>
<evidence type="ECO:0000256" key="11">
    <source>
        <dbReference type="SAM" id="MobiDB-lite"/>
    </source>
</evidence>
<dbReference type="PROSITE" id="PS50011">
    <property type="entry name" value="PROTEIN_KINASE_DOM"/>
    <property type="match status" value="1"/>
</dbReference>
<evidence type="ECO:0000256" key="7">
    <source>
        <dbReference type="ARBA" id="ARBA00022840"/>
    </source>
</evidence>
<reference evidence="14" key="2">
    <citation type="journal article" date="2007" name="PLoS Biol.">
        <title>Survey sequencing and comparative analysis of the elephant shark (Callorhinchus milii) genome.</title>
        <authorList>
            <person name="Venkatesh B."/>
            <person name="Kirkness E.F."/>
            <person name="Loh Y.H."/>
            <person name="Halpern A.L."/>
            <person name="Lee A.P."/>
            <person name="Johnson J."/>
            <person name="Dandona N."/>
            <person name="Viswanathan L.D."/>
            <person name="Tay A."/>
            <person name="Venter J.C."/>
            <person name="Strausberg R.L."/>
            <person name="Brenner S."/>
        </authorList>
    </citation>
    <scope>NUCLEOTIDE SEQUENCE [LARGE SCALE GENOMIC DNA]</scope>
</reference>
<feature type="region of interest" description="Disordered" evidence="11">
    <location>
        <begin position="118"/>
        <end position="179"/>
    </location>
</feature>
<dbReference type="AlphaFoldDB" id="A0A4W3KL23"/>
<dbReference type="GO" id="GO:0004674">
    <property type="term" value="F:protein serine/threonine kinase activity"/>
    <property type="evidence" value="ECO:0007669"/>
    <property type="project" value="UniProtKB-KW"/>
</dbReference>
<evidence type="ECO:0000256" key="9">
    <source>
        <dbReference type="ARBA" id="ARBA00048679"/>
    </source>
</evidence>
<evidence type="ECO:0000256" key="8">
    <source>
        <dbReference type="ARBA" id="ARBA00047899"/>
    </source>
</evidence>
<dbReference type="STRING" id="7868.ENSCMIP00000049320"/>
<dbReference type="SUPFAM" id="SSF56112">
    <property type="entry name" value="Protein kinase-like (PK-like)"/>
    <property type="match status" value="1"/>
</dbReference>
<dbReference type="Pfam" id="PF00531">
    <property type="entry name" value="Death"/>
    <property type="match status" value="1"/>
</dbReference>
<reference evidence="14" key="1">
    <citation type="journal article" date="2006" name="Science">
        <title>Ancient noncoding elements conserved in the human genome.</title>
        <authorList>
            <person name="Venkatesh B."/>
            <person name="Kirkness E.F."/>
            <person name="Loh Y.H."/>
            <person name="Halpern A.L."/>
            <person name="Lee A.P."/>
            <person name="Johnson J."/>
            <person name="Dandona N."/>
            <person name="Viswanathan L.D."/>
            <person name="Tay A."/>
            <person name="Venter J.C."/>
            <person name="Strausberg R.L."/>
            <person name="Brenner S."/>
        </authorList>
    </citation>
    <scope>NUCLEOTIDE SEQUENCE [LARGE SCALE GENOMIC DNA]</scope>
</reference>
<keyword evidence="4" id="KW-0808">Transferase</keyword>
<dbReference type="InterPro" id="IPR017441">
    <property type="entry name" value="Protein_kinase_ATP_BS"/>
</dbReference>
<dbReference type="GO" id="GO:0005524">
    <property type="term" value="F:ATP binding"/>
    <property type="evidence" value="ECO:0007669"/>
    <property type="project" value="UniProtKB-UniRule"/>
</dbReference>
<dbReference type="Ensembl" id="ENSCMIT00000049999.1">
    <property type="protein sequence ID" value="ENSCMIP00000049320.1"/>
    <property type="gene ID" value="ENSCMIG00000020094.1"/>
</dbReference>
<evidence type="ECO:0000256" key="10">
    <source>
        <dbReference type="PROSITE-ProRule" id="PRU10141"/>
    </source>
</evidence>
<keyword evidence="6" id="KW-0418">Kinase</keyword>
<dbReference type="InParanoid" id="A0A4W3KL23"/>
<protein>
    <recommendedName>
        <fullName evidence="2">non-specific serine/threonine protein kinase</fullName>
        <ecNumber evidence="2">2.7.11.1</ecNumber>
    </recommendedName>
</protein>
<dbReference type="Pfam" id="PF07714">
    <property type="entry name" value="PK_Tyr_Ser-Thr"/>
    <property type="match status" value="1"/>
</dbReference>
<evidence type="ECO:0000256" key="6">
    <source>
        <dbReference type="ARBA" id="ARBA00022777"/>
    </source>
</evidence>
<comment type="catalytic activity">
    <reaction evidence="9">
        <text>L-seryl-[protein] + ATP = O-phospho-L-seryl-[protein] + ADP + H(+)</text>
        <dbReference type="Rhea" id="RHEA:17989"/>
        <dbReference type="Rhea" id="RHEA-COMP:9863"/>
        <dbReference type="Rhea" id="RHEA-COMP:11604"/>
        <dbReference type="ChEBI" id="CHEBI:15378"/>
        <dbReference type="ChEBI" id="CHEBI:29999"/>
        <dbReference type="ChEBI" id="CHEBI:30616"/>
        <dbReference type="ChEBI" id="CHEBI:83421"/>
        <dbReference type="ChEBI" id="CHEBI:456216"/>
        <dbReference type="EC" id="2.7.11.1"/>
    </reaction>
</comment>
<dbReference type="Gene3D" id="1.10.510.10">
    <property type="entry name" value="Transferase(Phosphotransferase) domain 1"/>
    <property type="match status" value="1"/>
</dbReference>
<dbReference type="PROSITE" id="PS00107">
    <property type="entry name" value="PROTEIN_KINASE_ATP"/>
    <property type="match status" value="1"/>
</dbReference>
<evidence type="ECO:0000313" key="13">
    <source>
        <dbReference type="Ensembl" id="ENSCMIP00000049320.1"/>
    </source>
</evidence>
<name>A0A4W3KL23_CALMI</name>
<dbReference type="InterPro" id="IPR011029">
    <property type="entry name" value="DEATH-like_dom_sf"/>
</dbReference>
<reference evidence="14" key="3">
    <citation type="journal article" date="2014" name="Nature">
        <title>Elephant shark genome provides unique insights into gnathostome evolution.</title>
        <authorList>
            <consortium name="International Elephant Shark Genome Sequencing Consortium"/>
            <person name="Venkatesh B."/>
            <person name="Lee A.P."/>
            <person name="Ravi V."/>
            <person name="Maurya A.K."/>
            <person name="Lian M.M."/>
            <person name="Swann J.B."/>
            <person name="Ohta Y."/>
            <person name="Flajnik M.F."/>
            <person name="Sutoh Y."/>
            <person name="Kasahara M."/>
            <person name="Hoon S."/>
            <person name="Gangu V."/>
            <person name="Roy S.W."/>
            <person name="Irimia M."/>
            <person name="Korzh V."/>
            <person name="Kondrychyn I."/>
            <person name="Lim Z.W."/>
            <person name="Tay B.H."/>
            <person name="Tohari S."/>
            <person name="Kong K.W."/>
            <person name="Ho S."/>
            <person name="Lorente-Galdos B."/>
            <person name="Quilez J."/>
            <person name="Marques-Bonet T."/>
            <person name="Raney B.J."/>
            <person name="Ingham P.W."/>
            <person name="Tay A."/>
            <person name="Hillier L.W."/>
            <person name="Minx P."/>
            <person name="Boehm T."/>
            <person name="Wilson R.K."/>
            <person name="Brenner S."/>
            <person name="Warren W.C."/>
        </authorList>
    </citation>
    <scope>NUCLEOTIDE SEQUENCE [LARGE SCALE GENOMIC DNA]</scope>
</reference>
<dbReference type="FunFam" id="1.10.533.10:FF:000030">
    <property type="entry name" value="Interleukin-1 receptor-associated kinase-like 2"/>
    <property type="match status" value="1"/>
</dbReference>
<evidence type="ECO:0000313" key="14">
    <source>
        <dbReference type="Proteomes" id="UP000314986"/>
    </source>
</evidence>
<feature type="domain" description="Protein kinase" evidence="12">
    <location>
        <begin position="196"/>
        <end position="530"/>
    </location>
</feature>
<dbReference type="Gene3D" id="1.10.533.10">
    <property type="entry name" value="Death Domain, Fas"/>
    <property type="match status" value="1"/>
</dbReference>
<keyword evidence="5 10" id="KW-0547">Nucleotide-binding</keyword>
<dbReference type="GO" id="GO:0007165">
    <property type="term" value="P:signal transduction"/>
    <property type="evidence" value="ECO:0007669"/>
    <property type="project" value="InterPro"/>
</dbReference>
<feature type="binding site" evidence="10">
    <location>
        <position position="223"/>
    </location>
    <ligand>
        <name>ATP</name>
        <dbReference type="ChEBI" id="CHEBI:30616"/>
    </ligand>
</feature>
<keyword evidence="7 10" id="KW-0067">ATP-binding</keyword>
<comment type="similarity">
    <text evidence="1">Belongs to the protein kinase superfamily. TKL Ser/Thr protein kinase family. Pelle subfamily.</text>
</comment>
<evidence type="ECO:0000256" key="2">
    <source>
        <dbReference type="ARBA" id="ARBA00012513"/>
    </source>
</evidence>
<dbReference type="InterPro" id="IPR001245">
    <property type="entry name" value="Ser-Thr/Tyr_kinase_cat_dom"/>
</dbReference>
<dbReference type="FunFam" id="1.10.510.10:FF:000754">
    <property type="entry name" value="Interleukin-1 receptor-associated kinase"/>
    <property type="match status" value="1"/>
</dbReference>
<feature type="compositionally biased region" description="Polar residues" evidence="11">
    <location>
        <begin position="152"/>
        <end position="171"/>
    </location>
</feature>
<dbReference type="GO" id="GO:0031349">
    <property type="term" value="P:positive regulation of defense response"/>
    <property type="evidence" value="ECO:0007669"/>
    <property type="project" value="UniProtKB-ARBA"/>
</dbReference>
<dbReference type="Proteomes" id="UP000314986">
    <property type="component" value="Unassembled WGS sequence"/>
</dbReference>
<sequence>MSSQNFVYDIPAGIMEEFYRVMDTLVDVAWMRFASCIITNQTELRSIESFGRRERSRTKELMWIWGMRQGTVQQLLDLLNDMKLYRAINIILSWKPATHFITQPSSCRIPSSQPCETYRTPTFASGQEQKDSFGPDSTNNARLSHPLPDQKASASERISLSESQNEESNGRSPKMEADPSNCAWTLQDLRKATNNFDERHELGRGTFGHVYKGRRFNTDYAIKWLKESENIDWEKVQDLFHKEVQSLYRHRHPNILALEGCCAECGVFCLIYRYMSNGSLENSLQNTNPGHGIPWVTRVKIALGTARAIQYLHKSDVPLIHGNIKSSNILLDEHFTPRLGDFGLVKTVSLSTGSNHTTVKTKTLQGPLAYLPDEYIRHRQLSVKVDTFSFGIVLSEILTGIKAIDENRKPVFLKDLMLEELGAAKETRSSADVSYSICQNYLDKKGGPVPLMITVKFAEIACLCLGKKRPEMNQVYMMLENLEHQLQGLHSTPEELKDLTFKFNQLTSCPQENTEVLSPCLEGQSLHPAIFKYLPETASQVLGEEFPRTPCESDESDSFGHYRVPTRLAPLSSAGMRSLKLKSTCGNSDFDSCPKAIEETSSFANSHDYGSMPESAATPSGFDQELLQPNRLCRHLDWSGAGSDCAALSPPGSQDIMADVLTHKEVNYSNLSMTPSCGNSNVALSPGSPRSVCELTVSNTASQHLESSSRYTCCRSSFINKLSDGPRCTSECSTLSSTFSTVGEFFTCSDLTINPHKKKLLDKILLYEEDQIDSAQLLSVHSLPEEGP</sequence>
<keyword evidence="14" id="KW-1185">Reference proteome</keyword>
<dbReference type="GO" id="GO:0045087">
    <property type="term" value="P:innate immune response"/>
    <property type="evidence" value="ECO:0007669"/>
    <property type="project" value="UniProtKB-ARBA"/>
</dbReference>
<evidence type="ECO:0000259" key="12">
    <source>
        <dbReference type="PROSITE" id="PS50011"/>
    </source>
</evidence>
<gene>
    <name evidence="13" type="primary">LOC103176741</name>
</gene>
<dbReference type="PANTHER" id="PTHR47989:SF4">
    <property type="entry name" value="PROTEIN KINASE DOMAIN-CONTAINING PROTEIN"/>
    <property type="match status" value="1"/>
</dbReference>
<dbReference type="GO" id="GO:0043123">
    <property type="term" value="P:positive regulation of canonical NF-kappaB signal transduction"/>
    <property type="evidence" value="ECO:0007669"/>
    <property type="project" value="UniProtKB-ARBA"/>
</dbReference>
<dbReference type="EC" id="2.7.11.1" evidence="2"/>
<dbReference type="GeneTree" id="ENSGT00940000160502"/>
<dbReference type="PANTHER" id="PTHR47989">
    <property type="entry name" value="OS01G0750732 PROTEIN"/>
    <property type="match status" value="1"/>
</dbReference>
<dbReference type="Gene3D" id="3.30.200.20">
    <property type="entry name" value="Phosphorylase Kinase, domain 1"/>
    <property type="match status" value="1"/>
</dbReference>
<dbReference type="SUPFAM" id="SSF47986">
    <property type="entry name" value="DEATH domain"/>
    <property type="match status" value="1"/>
</dbReference>